<dbReference type="EMBL" id="CP042194">
    <property type="protein sequence ID" value="QDS73912.1"/>
    <property type="molecule type" value="Genomic_DNA"/>
</dbReference>
<evidence type="ECO:0000313" key="1">
    <source>
        <dbReference type="EMBL" id="QDS73912.1"/>
    </source>
</evidence>
<dbReference type="AlphaFoldDB" id="A0A517LE44"/>
<protein>
    <submittedName>
        <fullName evidence="1">Uncharacterized protein</fullName>
    </submittedName>
</protein>
<proteinExistence type="predicted"/>
<organism evidence="1 2">
    <name type="scientific">Venturia effusa</name>
    <dbReference type="NCBI Taxonomy" id="50376"/>
    <lineage>
        <taxon>Eukaryota</taxon>
        <taxon>Fungi</taxon>
        <taxon>Dikarya</taxon>
        <taxon>Ascomycota</taxon>
        <taxon>Pezizomycotina</taxon>
        <taxon>Dothideomycetes</taxon>
        <taxon>Pleosporomycetidae</taxon>
        <taxon>Venturiales</taxon>
        <taxon>Venturiaceae</taxon>
        <taxon>Venturia</taxon>
    </lineage>
</organism>
<reference evidence="1 2" key="1">
    <citation type="submission" date="2019-07" db="EMBL/GenBank/DDBJ databases">
        <title>Finished genome of Venturia effusa.</title>
        <authorList>
            <person name="Young C.A."/>
            <person name="Cox M.P."/>
            <person name="Ganley A.R.D."/>
            <person name="David W.J."/>
        </authorList>
    </citation>
    <scope>NUCLEOTIDE SEQUENCE [LARGE SCALE GENOMIC DNA]</scope>
    <source>
        <strain evidence="2">albino</strain>
    </source>
</reference>
<dbReference type="Proteomes" id="UP000316270">
    <property type="component" value="Chromosome 10"/>
</dbReference>
<gene>
    <name evidence="1" type="ORF">FKW77_007436</name>
</gene>
<evidence type="ECO:0000313" key="2">
    <source>
        <dbReference type="Proteomes" id="UP000316270"/>
    </source>
</evidence>
<name>A0A517LE44_9PEZI</name>
<keyword evidence="2" id="KW-1185">Reference proteome</keyword>
<accession>A0A517LE44</accession>
<dbReference type="OrthoDB" id="5405107at2759"/>
<sequence length="154" mass="16762">MDYCQPILHLAQAGLSGYSLFHAYISISSLHQYEQTMEKAAEWSSTAKHELHKTRTTQTSSALSILSSVIISLGLISSPTPTFTKLLLNVVAIGSCVLARTQISNFWTNKAKVPLVKGFNAAIASTNIIKDHLGVLAISWVLSSVFEAWRLGNS</sequence>